<dbReference type="Gene3D" id="3.40.1440.10">
    <property type="entry name" value="GIY-YIG endonuclease"/>
    <property type="match status" value="1"/>
</dbReference>
<dbReference type="PROSITE" id="PS50164">
    <property type="entry name" value="GIY_YIG"/>
    <property type="match status" value="1"/>
</dbReference>
<sequence length="124" mass="14642">MAARLCKIYFSENQCIGSKMFHVYLLLSEKDKRTYCGFTNNLSSRLKRYNAGQVVATKHRRPLKFLFSEKFQTMQEAKSRELWWKSTSGRRKLKEILSLSTLMNSKDSSKKWINLGSNETYPDW</sequence>
<organism evidence="2 3">
    <name type="scientific">Candidatus Abzuiibacterium crystallinum</name>
    <dbReference type="NCBI Taxonomy" id="1974748"/>
    <lineage>
        <taxon>Bacteria</taxon>
        <taxon>Pseudomonadati</taxon>
        <taxon>Candidatus Omnitrophota</taxon>
        <taxon>Candidatus Abzuiibacterium</taxon>
    </lineage>
</organism>
<evidence type="ECO:0000313" key="3">
    <source>
        <dbReference type="Proteomes" id="UP000230859"/>
    </source>
</evidence>
<evidence type="ECO:0000259" key="1">
    <source>
        <dbReference type="PROSITE" id="PS50164"/>
    </source>
</evidence>
<reference evidence="2 3" key="1">
    <citation type="submission" date="2017-09" db="EMBL/GenBank/DDBJ databases">
        <title>Depth-based differentiation of microbial function through sediment-hosted aquifers and enrichment of novel symbionts in the deep terrestrial subsurface.</title>
        <authorList>
            <person name="Probst A.J."/>
            <person name="Ladd B."/>
            <person name="Jarett J.K."/>
            <person name="Geller-Mcgrath D.E."/>
            <person name="Sieber C.M."/>
            <person name="Emerson J.B."/>
            <person name="Anantharaman K."/>
            <person name="Thomas B.C."/>
            <person name="Malmstrom R."/>
            <person name="Stieglmeier M."/>
            <person name="Klingl A."/>
            <person name="Woyke T."/>
            <person name="Ryan C.M."/>
            <person name="Banfield J.F."/>
        </authorList>
    </citation>
    <scope>NUCLEOTIDE SEQUENCE [LARGE SCALE GENOMIC DNA]</scope>
    <source>
        <strain evidence="2">CG11_big_fil_rev_8_21_14_0_20_45_26</strain>
    </source>
</reference>
<feature type="domain" description="GIY-YIG" evidence="1">
    <location>
        <begin position="19"/>
        <end position="96"/>
    </location>
</feature>
<dbReference type="InterPro" id="IPR000305">
    <property type="entry name" value="GIY-YIG_endonuc"/>
</dbReference>
<dbReference type="SUPFAM" id="SSF82771">
    <property type="entry name" value="GIY-YIG endonuclease"/>
    <property type="match status" value="1"/>
</dbReference>
<dbReference type="Proteomes" id="UP000230859">
    <property type="component" value="Unassembled WGS sequence"/>
</dbReference>
<dbReference type="InterPro" id="IPR035901">
    <property type="entry name" value="GIY-YIG_endonuc_sf"/>
</dbReference>
<dbReference type="AlphaFoldDB" id="A0A2H0LKP8"/>
<comment type="caution">
    <text evidence="2">The sequence shown here is derived from an EMBL/GenBank/DDBJ whole genome shotgun (WGS) entry which is preliminary data.</text>
</comment>
<gene>
    <name evidence="2" type="ORF">COV74_10290</name>
</gene>
<proteinExistence type="predicted"/>
<protein>
    <recommendedName>
        <fullName evidence="1">GIY-YIG domain-containing protein</fullName>
    </recommendedName>
</protein>
<accession>A0A2H0LKP8</accession>
<evidence type="ECO:0000313" key="2">
    <source>
        <dbReference type="EMBL" id="PIQ84982.1"/>
    </source>
</evidence>
<name>A0A2H0LKP8_9BACT</name>
<dbReference type="Pfam" id="PF01541">
    <property type="entry name" value="GIY-YIG"/>
    <property type="match status" value="1"/>
</dbReference>
<dbReference type="EMBL" id="PCVY01000076">
    <property type="protein sequence ID" value="PIQ84982.1"/>
    <property type="molecule type" value="Genomic_DNA"/>
</dbReference>